<comment type="subcellular location">
    <subcellularLocation>
        <location evidence="1">Membrane</location>
        <topology evidence="1">Multi-pass membrane protein</topology>
    </subcellularLocation>
</comment>
<evidence type="ECO:0000313" key="7">
    <source>
        <dbReference type="EMBL" id="AHG92406.1"/>
    </source>
</evidence>
<protein>
    <submittedName>
        <fullName evidence="7">Major facilitator superfamily MFS_1</fullName>
    </submittedName>
</protein>
<dbReference type="OrthoDB" id="9794076at2"/>
<proteinExistence type="predicted"/>
<evidence type="ECO:0000256" key="3">
    <source>
        <dbReference type="ARBA" id="ARBA00022989"/>
    </source>
</evidence>
<dbReference type="HOGENOM" id="CLU_001265_5_1_0"/>
<keyword evidence="2 5" id="KW-0812">Transmembrane</keyword>
<evidence type="ECO:0000256" key="1">
    <source>
        <dbReference type="ARBA" id="ARBA00004141"/>
    </source>
</evidence>
<dbReference type="PANTHER" id="PTHR11662">
    <property type="entry name" value="SOLUTE CARRIER FAMILY 17"/>
    <property type="match status" value="1"/>
</dbReference>
<geneLocation type="plasmid" evidence="7 8">
    <name>1</name>
</geneLocation>
<evidence type="ECO:0000256" key="4">
    <source>
        <dbReference type="ARBA" id="ARBA00023136"/>
    </source>
</evidence>
<dbReference type="EMBL" id="CP007129">
    <property type="protein sequence ID" value="AHG92406.1"/>
    <property type="molecule type" value="Genomic_DNA"/>
</dbReference>
<dbReference type="InterPro" id="IPR020846">
    <property type="entry name" value="MFS_dom"/>
</dbReference>
<dbReference type="PANTHER" id="PTHR11662:SF285">
    <property type="entry name" value="HEXURONATE TRANSPORTER"/>
    <property type="match status" value="1"/>
</dbReference>
<dbReference type="AlphaFoldDB" id="W0RNU2"/>
<dbReference type="InterPro" id="IPR036259">
    <property type="entry name" value="MFS_trans_sf"/>
</dbReference>
<sequence>MEPRPPDRSIEHRRWRIALLVTVAIAISYLDRQTLPWAIAAVQRDIAISNETKASLDSAFLITYGLMYLGGGRFVDAQGTRRGFLVIMLFWSLACASHGLAGNHGMPALLGLPFGVLMLGASRLLLGVGEGGGFPTATRAVAEWFPVTERSTAMGMINAGTAVGAVAAPPLIALVLTRVDWLGLAPWRWVFFLTGALGLLWTLWWWRVYRTPAEPATAPAEVERSPLGALLRHRETWAVVLAKFLSDGAWYFYLFWLPKYLFDAFHLDIRTAGAIGWIPYAASGVGSVCGGALSSRLLARGLSVNAARKIALGASAALMPWVMLVPGLHSVGWVIFVFSLAFFGQQSWSTLVMILPTDMISRRAVGTLAGLVGFGGAMGGVLLGQVVGYLRDHGQSYTPALVISGSLHVIAFAVLCVGIPVIRPLSTALAERQPVTQPA</sequence>
<dbReference type="Proteomes" id="UP000019151">
    <property type="component" value="Plasmid 1"/>
</dbReference>
<reference evidence="7 8" key="1">
    <citation type="journal article" date="2014" name="Genome Announc.">
        <title>Genome Sequence and Methylome of Soil Bacterium Gemmatirosa kalamazoonensis KBS708T, a Member of the Rarely Cultivated Gemmatimonadetes Phylum.</title>
        <authorList>
            <person name="Debruyn J.M."/>
            <person name="Radosevich M."/>
            <person name="Wommack K.E."/>
            <person name="Polson S.W."/>
            <person name="Hauser L.J."/>
            <person name="Fawaz M.N."/>
            <person name="Korlach J."/>
            <person name="Tsai Y.C."/>
        </authorList>
    </citation>
    <scope>NUCLEOTIDE SEQUENCE [LARGE SCALE GENOMIC DNA]</scope>
    <source>
        <strain evidence="7 8">KBS708</strain>
        <plasmid evidence="8">Plasmid 1</plasmid>
    </source>
</reference>
<evidence type="ECO:0000313" key="8">
    <source>
        <dbReference type="Proteomes" id="UP000019151"/>
    </source>
</evidence>
<feature type="transmembrane region" description="Helical" evidence="5">
    <location>
        <begin position="156"/>
        <end position="177"/>
    </location>
</feature>
<dbReference type="GO" id="GO:0016020">
    <property type="term" value="C:membrane"/>
    <property type="evidence" value="ECO:0007669"/>
    <property type="project" value="UniProtKB-SubCell"/>
</dbReference>
<feature type="transmembrane region" description="Helical" evidence="5">
    <location>
        <begin position="367"/>
        <end position="388"/>
    </location>
</feature>
<keyword evidence="3 5" id="KW-1133">Transmembrane helix</keyword>
<dbReference type="Gene3D" id="1.20.1250.20">
    <property type="entry name" value="MFS general substrate transporter like domains"/>
    <property type="match status" value="2"/>
</dbReference>
<dbReference type="GO" id="GO:0015134">
    <property type="term" value="F:hexuronate transmembrane transporter activity"/>
    <property type="evidence" value="ECO:0007669"/>
    <property type="project" value="TreeGrafter"/>
</dbReference>
<feature type="transmembrane region" description="Helical" evidence="5">
    <location>
        <begin position="237"/>
        <end position="257"/>
    </location>
</feature>
<keyword evidence="7" id="KW-0614">Plasmid</keyword>
<dbReference type="InterPro" id="IPR011701">
    <property type="entry name" value="MFS"/>
</dbReference>
<organism evidence="7 8">
    <name type="scientific">Gemmatirosa kalamazoonensis</name>
    <dbReference type="NCBI Taxonomy" id="861299"/>
    <lineage>
        <taxon>Bacteria</taxon>
        <taxon>Pseudomonadati</taxon>
        <taxon>Gemmatimonadota</taxon>
        <taxon>Gemmatimonadia</taxon>
        <taxon>Gemmatimonadales</taxon>
        <taxon>Gemmatimonadaceae</taxon>
        <taxon>Gemmatirosa</taxon>
    </lineage>
</organism>
<evidence type="ECO:0000256" key="2">
    <source>
        <dbReference type="ARBA" id="ARBA00022692"/>
    </source>
</evidence>
<dbReference type="Pfam" id="PF07690">
    <property type="entry name" value="MFS_1"/>
    <property type="match status" value="1"/>
</dbReference>
<dbReference type="PROSITE" id="PS50850">
    <property type="entry name" value="MFS"/>
    <property type="match status" value="1"/>
</dbReference>
<feature type="transmembrane region" description="Helical" evidence="5">
    <location>
        <begin position="277"/>
        <end position="298"/>
    </location>
</feature>
<keyword evidence="8" id="KW-1185">Reference proteome</keyword>
<dbReference type="KEGG" id="gba:J421_4871"/>
<dbReference type="RefSeq" id="WP_025413748.1">
    <property type="nucleotide sequence ID" value="NZ_CP007129.1"/>
</dbReference>
<feature type="transmembrane region" description="Helical" evidence="5">
    <location>
        <begin position="334"/>
        <end position="355"/>
    </location>
</feature>
<feature type="transmembrane region" description="Helical" evidence="5">
    <location>
        <begin position="83"/>
        <end position="101"/>
    </location>
</feature>
<keyword evidence="4 5" id="KW-0472">Membrane</keyword>
<accession>W0RNU2</accession>
<name>W0RNU2_9BACT</name>
<feature type="transmembrane region" description="Helical" evidence="5">
    <location>
        <begin position="310"/>
        <end position="328"/>
    </location>
</feature>
<evidence type="ECO:0000256" key="5">
    <source>
        <dbReference type="SAM" id="Phobius"/>
    </source>
</evidence>
<gene>
    <name evidence="7" type="ORF">J421_4871</name>
</gene>
<feature type="transmembrane region" description="Helical" evidence="5">
    <location>
        <begin position="400"/>
        <end position="422"/>
    </location>
</feature>
<feature type="transmembrane region" description="Helical" evidence="5">
    <location>
        <begin position="189"/>
        <end position="206"/>
    </location>
</feature>
<dbReference type="PATRIC" id="fig|861299.3.peg.4925"/>
<feature type="transmembrane region" description="Helical" evidence="5">
    <location>
        <begin position="107"/>
        <end position="126"/>
    </location>
</feature>
<feature type="domain" description="Major facilitator superfamily (MFS) profile" evidence="6">
    <location>
        <begin position="17"/>
        <end position="423"/>
    </location>
</feature>
<dbReference type="InterPro" id="IPR050382">
    <property type="entry name" value="MFS_Na/Anion_cotransporter"/>
</dbReference>
<dbReference type="SUPFAM" id="SSF103473">
    <property type="entry name" value="MFS general substrate transporter"/>
    <property type="match status" value="1"/>
</dbReference>
<dbReference type="InParanoid" id="W0RNU2"/>
<evidence type="ECO:0000259" key="6">
    <source>
        <dbReference type="PROSITE" id="PS50850"/>
    </source>
</evidence>